<reference evidence="1 2" key="1">
    <citation type="journal article" date="2021" name="J. Hered.">
        <title>A chromosome-level genome assembly of the parasitoid wasp, Cotesia glomerata (Hymenoptera: Braconidae).</title>
        <authorList>
            <person name="Pinto B.J."/>
            <person name="Weis J.J."/>
            <person name="Gamble T."/>
            <person name="Ode P.J."/>
            <person name="Paul R."/>
            <person name="Zaspel J.M."/>
        </authorList>
    </citation>
    <scope>NUCLEOTIDE SEQUENCE [LARGE SCALE GENOMIC DNA]</scope>
    <source>
        <strain evidence="1">CgM1</strain>
    </source>
</reference>
<sequence>MRKYQQNGRHDCDEWGNLNKESAGIFLRTRWPVSERDKRVKESSDEQEIQTSGVPYSLDFVINSVLFRVFLFQCSVPSWDVGCSKKTKRNNRRLHSEETKDSVAIVCRLVSSPSSGVRSWDPDFWNYAKDG</sequence>
<evidence type="ECO:0000313" key="2">
    <source>
        <dbReference type="Proteomes" id="UP000826195"/>
    </source>
</evidence>
<gene>
    <name evidence="1" type="ORF">KQX54_005074</name>
</gene>
<dbReference type="EMBL" id="JAHXZJ010002982">
    <property type="protein sequence ID" value="KAH0534544.1"/>
    <property type="molecule type" value="Genomic_DNA"/>
</dbReference>
<organism evidence="1 2">
    <name type="scientific">Cotesia glomerata</name>
    <name type="common">Lepidopteran parasitic wasp</name>
    <name type="synonym">Apanteles glomeratus</name>
    <dbReference type="NCBI Taxonomy" id="32391"/>
    <lineage>
        <taxon>Eukaryota</taxon>
        <taxon>Metazoa</taxon>
        <taxon>Ecdysozoa</taxon>
        <taxon>Arthropoda</taxon>
        <taxon>Hexapoda</taxon>
        <taxon>Insecta</taxon>
        <taxon>Pterygota</taxon>
        <taxon>Neoptera</taxon>
        <taxon>Endopterygota</taxon>
        <taxon>Hymenoptera</taxon>
        <taxon>Apocrita</taxon>
        <taxon>Ichneumonoidea</taxon>
        <taxon>Braconidae</taxon>
        <taxon>Microgastrinae</taxon>
        <taxon>Cotesia</taxon>
    </lineage>
</organism>
<keyword evidence="2" id="KW-1185">Reference proteome</keyword>
<comment type="caution">
    <text evidence="1">The sequence shown here is derived from an EMBL/GenBank/DDBJ whole genome shotgun (WGS) entry which is preliminary data.</text>
</comment>
<accession>A0AAV7HWZ5</accession>
<dbReference type="AlphaFoldDB" id="A0AAV7HWZ5"/>
<proteinExistence type="predicted"/>
<protein>
    <submittedName>
        <fullName evidence="1">Uncharacterized protein</fullName>
    </submittedName>
</protein>
<name>A0AAV7HWZ5_COTGL</name>
<evidence type="ECO:0000313" key="1">
    <source>
        <dbReference type="EMBL" id="KAH0534544.1"/>
    </source>
</evidence>
<dbReference type="Proteomes" id="UP000826195">
    <property type="component" value="Unassembled WGS sequence"/>
</dbReference>